<organism evidence="1 2">
    <name type="scientific">Aedes aegypti</name>
    <name type="common">Yellowfever mosquito</name>
    <name type="synonym">Culex aegypti</name>
    <dbReference type="NCBI Taxonomy" id="7159"/>
    <lineage>
        <taxon>Eukaryota</taxon>
        <taxon>Metazoa</taxon>
        <taxon>Ecdysozoa</taxon>
        <taxon>Arthropoda</taxon>
        <taxon>Hexapoda</taxon>
        <taxon>Insecta</taxon>
        <taxon>Pterygota</taxon>
        <taxon>Neoptera</taxon>
        <taxon>Endopterygota</taxon>
        <taxon>Diptera</taxon>
        <taxon>Nematocera</taxon>
        <taxon>Culicoidea</taxon>
        <taxon>Culicidae</taxon>
        <taxon>Culicinae</taxon>
        <taxon>Aedini</taxon>
        <taxon>Aedes</taxon>
        <taxon>Stegomyia</taxon>
    </lineage>
</organism>
<dbReference type="VEuPathDB" id="VectorBase:AAEL006248"/>
<dbReference type="PROSITE" id="PS51450">
    <property type="entry name" value="LRR"/>
    <property type="match status" value="2"/>
</dbReference>
<dbReference type="Pfam" id="PF13516">
    <property type="entry name" value="LRR_6"/>
    <property type="match status" value="1"/>
</dbReference>
<evidence type="ECO:0000313" key="1">
    <source>
        <dbReference type="EnsemblMetazoa" id="AAEL006248-PA"/>
    </source>
</evidence>
<reference evidence="1" key="2">
    <citation type="submission" date="2020-05" db="UniProtKB">
        <authorList>
            <consortium name="EnsemblMetazoa"/>
        </authorList>
    </citation>
    <scope>IDENTIFICATION</scope>
    <source>
        <strain evidence="1">LVP_AGWG</strain>
    </source>
</reference>
<gene>
    <name evidence="1" type="primary">5567663</name>
</gene>
<dbReference type="AlphaFoldDB" id="A0A1S4FCX0"/>
<proteinExistence type="predicted"/>
<dbReference type="EnsemblMetazoa" id="AAEL006248-RA">
    <property type="protein sequence ID" value="AAEL006248-PA"/>
    <property type="gene ID" value="AAEL006248"/>
</dbReference>
<reference evidence="1 2" key="1">
    <citation type="submission" date="2017-06" db="EMBL/GenBank/DDBJ databases">
        <title>Aedes aegypti genome working group (AGWG) sequencing and assembly.</title>
        <authorList>
            <consortium name="Aedes aegypti Genome Working Group (AGWG)"/>
            <person name="Matthews B.J."/>
        </authorList>
    </citation>
    <scope>NUCLEOTIDE SEQUENCE [LARGE SCALE GENOMIC DNA]</scope>
    <source>
        <strain evidence="1 2">LVP_AGWG</strain>
    </source>
</reference>
<dbReference type="OrthoDB" id="676979at2759"/>
<protein>
    <submittedName>
        <fullName evidence="1">Uncharacterized protein</fullName>
    </submittedName>
</protein>
<dbReference type="Gene3D" id="3.80.10.10">
    <property type="entry name" value="Ribonuclease Inhibitor"/>
    <property type="match status" value="3"/>
</dbReference>
<sequence length="471" mass="53654">MIPVRIAAVLLLLIAFLIVNTEAITSAALIKLNCETKNRVCYLKNIYASEDDRFKEVYGAEHSDIIEFFDCHLHTLPRIPFIKSVEAKGINLVRVIEKTFSTVKHVDLSYNRLRDISAKAFDWPEEVLTLVVSGNPLLKEFSFMKRMTGLEDLQMADMKLDLDFIDVDVFAGMKVLKTLNMSDNKIMSVPVGIFNKLESLEKLDLSKNYISRITSGAFIINLRTIDPEVETRHDLTINLASNNISIIEKESFMIVHMVDLSDNKLIGISPSAFYNKSELGTLILSNNRQLRNFNFLKSLTTLHTLIMSHMNFTFAGVPLDMFRGLDFLTTLDLSHNDISHLPIGIFSDLSSANFINLRHNRISHVEFGTFSIRKYDLIDEIDLSYNDISEINYLVFVPLKYLRTLLLHGNQIPYVNANHLKRNKSLQNFGIQHNPVRCSDLVDLLAIFKLVLDGREFVAHEPNVDGIKCNP</sequence>
<dbReference type="SUPFAM" id="SSF52058">
    <property type="entry name" value="L domain-like"/>
    <property type="match status" value="1"/>
</dbReference>
<dbReference type="Proteomes" id="UP000008820">
    <property type="component" value="Chromosome 3"/>
</dbReference>
<evidence type="ECO:0000313" key="2">
    <source>
        <dbReference type="Proteomes" id="UP000008820"/>
    </source>
</evidence>
<dbReference type="InterPro" id="IPR003591">
    <property type="entry name" value="Leu-rich_rpt_typical-subtyp"/>
</dbReference>
<dbReference type="SMART" id="SM00369">
    <property type="entry name" value="LRR_TYP"/>
    <property type="match status" value="5"/>
</dbReference>
<dbReference type="InParanoid" id="A0A1S4FCX0"/>
<dbReference type="PANTHER" id="PTHR24366:SF96">
    <property type="entry name" value="LEUCINE RICH REPEAT CONTAINING 53"/>
    <property type="match status" value="1"/>
</dbReference>
<dbReference type="Pfam" id="PF13855">
    <property type="entry name" value="LRR_8"/>
    <property type="match status" value="2"/>
</dbReference>
<dbReference type="InterPro" id="IPR032675">
    <property type="entry name" value="LRR_dom_sf"/>
</dbReference>
<dbReference type="InterPro" id="IPR001611">
    <property type="entry name" value="Leu-rich_rpt"/>
</dbReference>
<keyword evidence="2" id="KW-1185">Reference proteome</keyword>
<name>A0A1S4FCX0_AEDAE</name>
<accession>A0A1S4FCX0</accession>
<dbReference type="PANTHER" id="PTHR24366">
    <property type="entry name" value="IG(IMMUNOGLOBULIN) AND LRR(LEUCINE RICH REPEAT) DOMAINS"/>
    <property type="match status" value="1"/>
</dbReference>